<feature type="domain" description="HTH bat-type" evidence="1">
    <location>
        <begin position="154"/>
        <end position="206"/>
    </location>
</feature>
<dbReference type="EMBL" id="BA000048">
    <property type="protein sequence ID" value="BAJ50834.1"/>
    <property type="molecule type" value="Genomic_DNA"/>
</dbReference>
<reference evidence="2 4" key="2">
    <citation type="journal article" date="2011" name="Nucleic Acids Res.">
        <title>Insights into the evolution of Archaea and eukaryotic protein modifier systems revealed by the genome of a novel archaeal group.</title>
        <authorList>
            <person name="Nunoura T."/>
            <person name="Takaki Y."/>
            <person name="Kakuta J."/>
            <person name="Nishi S."/>
            <person name="Sugahara J."/>
            <person name="Kazama H."/>
            <person name="Chee G."/>
            <person name="Hattori M."/>
            <person name="Kanai A."/>
            <person name="Atomi H."/>
            <person name="Takai K."/>
            <person name="Takami H."/>
        </authorList>
    </citation>
    <scope>NUCLEOTIDE SEQUENCE [LARGE SCALE GENOMIC DNA]</scope>
</reference>
<evidence type="ECO:0000313" key="4">
    <source>
        <dbReference type="Proteomes" id="UP000008120"/>
    </source>
</evidence>
<name>E6N6W5_CALS0</name>
<organism evidence="2 4">
    <name type="scientific">Caldiarchaeum subterraneum</name>
    <dbReference type="NCBI Taxonomy" id="311458"/>
    <lineage>
        <taxon>Archaea</taxon>
        <taxon>Nitrososphaerota</taxon>
        <taxon>Candidatus Caldarchaeales</taxon>
        <taxon>Candidatus Caldarchaeaceae</taxon>
        <taxon>Candidatus Caldarchaeum</taxon>
    </lineage>
</organism>
<dbReference type="EMBL" id="AP011852">
    <property type="protein sequence ID" value="BAJ48034.1"/>
    <property type="molecule type" value="Genomic_DNA"/>
</dbReference>
<evidence type="ECO:0000313" key="2">
    <source>
        <dbReference type="EMBL" id="BAJ48034.1"/>
    </source>
</evidence>
<dbReference type="BioCyc" id="CCAL311458:G131R-989-MONOMER"/>
<dbReference type="Proteomes" id="UP000008120">
    <property type="component" value="Chromosome"/>
</dbReference>
<reference evidence="2 4" key="1">
    <citation type="journal article" date="2005" name="Environ. Microbiol.">
        <title>Genetic and functional properties of uncultivated thermophilic crenarchaeotes from a subsurface gold mine as revealed by analysis of genome fragments.</title>
        <authorList>
            <person name="Nunoura T."/>
            <person name="Hirayama H."/>
            <person name="Takami H."/>
            <person name="Oida H."/>
            <person name="Nishi S."/>
            <person name="Shimamura S."/>
            <person name="Suzuki Y."/>
            <person name="Inagaki F."/>
            <person name="Takai K."/>
            <person name="Nealson K.H."/>
            <person name="Horikoshi K."/>
        </authorList>
    </citation>
    <scope>NUCLEOTIDE SEQUENCE [LARGE SCALE GENOMIC DNA]</scope>
</reference>
<dbReference type="KEGG" id="csu:CSUB_C0981"/>
<gene>
    <name evidence="3" type="ORF">CSUB_C0981</name>
    <name evidence="2" type="ORF">HGMM_F28E01C35</name>
</gene>
<dbReference type="InterPro" id="IPR007050">
    <property type="entry name" value="HTH_bacterioopsin"/>
</dbReference>
<dbReference type="PANTHER" id="PTHR34236:SF1">
    <property type="entry name" value="DIMETHYL SULFOXIDE REDUCTASE TRANSCRIPTIONAL ACTIVATOR"/>
    <property type="match status" value="1"/>
</dbReference>
<dbReference type="AlphaFoldDB" id="E6N6W5"/>
<dbReference type="PANTHER" id="PTHR34236">
    <property type="entry name" value="DIMETHYL SULFOXIDE REDUCTASE TRANSCRIPTIONAL ACTIVATOR"/>
    <property type="match status" value="1"/>
</dbReference>
<dbReference type="STRING" id="311458.CSUB_C0981"/>
<protein>
    <submittedName>
        <fullName evidence="2">Bacterio-opsin activator HTH domain protein</fullName>
    </submittedName>
</protein>
<evidence type="ECO:0000259" key="1">
    <source>
        <dbReference type="Pfam" id="PF04967"/>
    </source>
</evidence>
<sequence>MSRLMALTISTTPGDVCWLSRLSRLDSRLFAKVIEQQSVDDRWRIQFFRISADNKVGEVESFLRNEKSFRELRTVKSSGGIIYGTAVVMCGRGCGIEEAGSCILRGVSTGAGGEVVWSFIGTGPELRRFMQRLSERGIRYETRELCVVKPNGGLTSRQELIIKAALELGFFDYPKKIHVKELAQLFGITPATLTETMRKAMKRIVKEHVTLAGSLEKHDEINHTS</sequence>
<evidence type="ECO:0000313" key="3">
    <source>
        <dbReference type="EMBL" id="BAJ50834.1"/>
    </source>
</evidence>
<dbReference type="Pfam" id="PF04967">
    <property type="entry name" value="HTH_10"/>
    <property type="match status" value="1"/>
</dbReference>
<accession>E6N6W5</accession>
<proteinExistence type="predicted"/>